<dbReference type="InterPro" id="IPR003658">
    <property type="entry name" value="Anti-sigma_ant"/>
</dbReference>
<organism evidence="4 5">
    <name type="scientific">Spongiactinospora rosea</name>
    <dbReference type="NCBI Taxonomy" id="2248750"/>
    <lineage>
        <taxon>Bacteria</taxon>
        <taxon>Bacillati</taxon>
        <taxon>Actinomycetota</taxon>
        <taxon>Actinomycetes</taxon>
        <taxon>Streptosporangiales</taxon>
        <taxon>Streptosporangiaceae</taxon>
        <taxon>Spongiactinospora</taxon>
    </lineage>
</organism>
<evidence type="ECO:0000259" key="3">
    <source>
        <dbReference type="PROSITE" id="PS50801"/>
    </source>
</evidence>
<evidence type="ECO:0000256" key="2">
    <source>
        <dbReference type="RuleBase" id="RU003749"/>
    </source>
</evidence>
<comment type="caution">
    <text evidence="4">The sequence shown here is derived from an EMBL/GenBank/DDBJ whole genome shotgun (WGS) entry which is preliminary data.</text>
</comment>
<keyword evidence="5" id="KW-1185">Reference proteome</keyword>
<feature type="domain" description="STAS" evidence="3">
    <location>
        <begin position="15"/>
        <end position="126"/>
    </location>
</feature>
<dbReference type="AlphaFoldDB" id="A0A366LWU5"/>
<dbReference type="PANTHER" id="PTHR33495:SF2">
    <property type="entry name" value="ANTI-SIGMA FACTOR ANTAGONIST TM_1081-RELATED"/>
    <property type="match status" value="1"/>
</dbReference>
<dbReference type="OrthoDB" id="3393696at2"/>
<dbReference type="PROSITE" id="PS50801">
    <property type="entry name" value="STAS"/>
    <property type="match status" value="1"/>
</dbReference>
<protein>
    <recommendedName>
        <fullName evidence="2">Anti-sigma factor antagonist</fullName>
    </recommendedName>
</protein>
<reference evidence="4 5" key="1">
    <citation type="submission" date="2018-06" db="EMBL/GenBank/DDBJ databases">
        <title>Sphaerisporangium craniellae sp. nov., isolated from a marine sponge in the South China Sea.</title>
        <authorList>
            <person name="Li L."/>
        </authorList>
    </citation>
    <scope>NUCLEOTIDE SEQUENCE [LARGE SCALE GENOMIC DNA]</scope>
    <source>
        <strain evidence="4 5">LHW63015</strain>
    </source>
</reference>
<dbReference type="Proteomes" id="UP000253303">
    <property type="component" value="Unassembled WGS sequence"/>
</dbReference>
<dbReference type="Gene3D" id="3.30.750.24">
    <property type="entry name" value="STAS domain"/>
    <property type="match status" value="1"/>
</dbReference>
<dbReference type="SUPFAM" id="SSF52091">
    <property type="entry name" value="SpoIIaa-like"/>
    <property type="match status" value="1"/>
</dbReference>
<gene>
    <name evidence="4" type="ORF">DP939_20345</name>
</gene>
<evidence type="ECO:0000313" key="5">
    <source>
        <dbReference type="Proteomes" id="UP000253303"/>
    </source>
</evidence>
<dbReference type="Pfam" id="PF01740">
    <property type="entry name" value="STAS"/>
    <property type="match status" value="1"/>
</dbReference>
<dbReference type="PANTHER" id="PTHR33495">
    <property type="entry name" value="ANTI-SIGMA FACTOR ANTAGONIST TM_1081-RELATED-RELATED"/>
    <property type="match status" value="1"/>
</dbReference>
<accession>A0A366LWU5</accession>
<proteinExistence type="inferred from homology"/>
<sequence length="130" mass="14067">MASGRRRPDVPRGPLALAHTHLPAVTLIAVAGELDFATAGELESYIERARRDRDRGEHVVFDLSEVPFIDSAGLRVLLLCASETRRHGGEVRLAALRHAPSRLLAVTGVRAHVWVHDTVQDAIAAALGAR</sequence>
<dbReference type="RefSeq" id="WP_113982315.1">
    <property type="nucleotide sequence ID" value="NZ_QMEY01000008.1"/>
</dbReference>
<dbReference type="InterPro" id="IPR002645">
    <property type="entry name" value="STAS_dom"/>
</dbReference>
<evidence type="ECO:0000313" key="4">
    <source>
        <dbReference type="EMBL" id="RBQ18237.1"/>
    </source>
</evidence>
<dbReference type="InterPro" id="IPR036513">
    <property type="entry name" value="STAS_dom_sf"/>
</dbReference>
<name>A0A366LWU5_9ACTN</name>
<evidence type="ECO:0000256" key="1">
    <source>
        <dbReference type="ARBA" id="ARBA00009013"/>
    </source>
</evidence>
<comment type="similarity">
    <text evidence="1 2">Belongs to the anti-sigma-factor antagonist family.</text>
</comment>
<dbReference type="EMBL" id="QMEY01000008">
    <property type="protein sequence ID" value="RBQ18237.1"/>
    <property type="molecule type" value="Genomic_DNA"/>
</dbReference>
<dbReference type="NCBIfam" id="TIGR00377">
    <property type="entry name" value="ant_ant_sig"/>
    <property type="match status" value="1"/>
</dbReference>
<dbReference type="GO" id="GO:0043856">
    <property type="term" value="F:anti-sigma factor antagonist activity"/>
    <property type="evidence" value="ECO:0007669"/>
    <property type="project" value="InterPro"/>
</dbReference>
<dbReference type="CDD" id="cd07043">
    <property type="entry name" value="STAS_anti-anti-sigma_factors"/>
    <property type="match status" value="1"/>
</dbReference>